<proteinExistence type="predicted"/>
<protein>
    <submittedName>
        <fullName evidence="1">Uncharacterized protein</fullName>
    </submittedName>
</protein>
<dbReference type="Proteomes" id="UP000799770">
    <property type="component" value="Unassembled WGS sequence"/>
</dbReference>
<evidence type="ECO:0000313" key="2">
    <source>
        <dbReference type="Proteomes" id="UP000799770"/>
    </source>
</evidence>
<sequence>MKEYHKLSSSNASWKKSLLSFYFMFLSANGFHHNFTGPNLKLILQEPHLELQSHCCGVSLPGCSPKYSSKTGNGRIGLRLGHAVVLLVWP</sequence>
<organism evidence="1 2">
    <name type="scientific">Lophiotrema nucula</name>
    <dbReference type="NCBI Taxonomy" id="690887"/>
    <lineage>
        <taxon>Eukaryota</taxon>
        <taxon>Fungi</taxon>
        <taxon>Dikarya</taxon>
        <taxon>Ascomycota</taxon>
        <taxon>Pezizomycotina</taxon>
        <taxon>Dothideomycetes</taxon>
        <taxon>Pleosporomycetidae</taxon>
        <taxon>Pleosporales</taxon>
        <taxon>Lophiotremataceae</taxon>
        <taxon>Lophiotrema</taxon>
    </lineage>
</organism>
<gene>
    <name evidence="1" type="ORF">BDV96DRAFT_564356</name>
</gene>
<name>A0A6A5ZP91_9PLEO</name>
<dbReference type="EMBL" id="ML977312">
    <property type="protein sequence ID" value="KAF2121482.1"/>
    <property type="molecule type" value="Genomic_DNA"/>
</dbReference>
<evidence type="ECO:0000313" key="1">
    <source>
        <dbReference type="EMBL" id="KAF2121482.1"/>
    </source>
</evidence>
<reference evidence="1" key="1">
    <citation type="journal article" date="2020" name="Stud. Mycol.">
        <title>101 Dothideomycetes genomes: a test case for predicting lifestyles and emergence of pathogens.</title>
        <authorList>
            <person name="Haridas S."/>
            <person name="Albert R."/>
            <person name="Binder M."/>
            <person name="Bloem J."/>
            <person name="Labutti K."/>
            <person name="Salamov A."/>
            <person name="Andreopoulos B."/>
            <person name="Baker S."/>
            <person name="Barry K."/>
            <person name="Bills G."/>
            <person name="Bluhm B."/>
            <person name="Cannon C."/>
            <person name="Castanera R."/>
            <person name="Culley D."/>
            <person name="Daum C."/>
            <person name="Ezra D."/>
            <person name="Gonzalez J."/>
            <person name="Henrissat B."/>
            <person name="Kuo A."/>
            <person name="Liang C."/>
            <person name="Lipzen A."/>
            <person name="Lutzoni F."/>
            <person name="Magnuson J."/>
            <person name="Mondo S."/>
            <person name="Nolan M."/>
            <person name="Ohm R."/>
            <person name="Pangilinan J."/>
            <person name="Park H.-J."/>
            <person name="Ramirez L."/>
            <person name="Alfaro M."/>
            <person name="Sun H."/>
            <person name="Tritt A."/>
            <person name="Yoshinaga Y."/>
            <person name="Zwiers L.-H."/>
            <person name="Turgeon B."/>
            <person name="Goodwin S."/>
            <person name="Spatafora J."/>
            <person name="Crous P."/>
            <person name="Grigoriev I."/>
        </authorList>
    </citation>
    <scope>NUCLEOTIDE SEQUENCE</scope>
    <source>
        <strain evidence="1">CBS 627.86</strain>
    </source>
</reference>
<accession>A0A6A5ZP91</accession>
<dbReference type="AlphaFoldDB" id="A0A6A5ZP91"/>
<keyword evidence="2" id="KW-1185">Reference proteome</keyword>